<dbReference type="RefSeq" id="WP_286252953.1">
    <property type="nucleotide sequence ID" value="NZ_AP018448.1"/>
</dbReference>
<name>A0ABM7FAU5_9ACTN</name>
<gene>
    <name evidence="3" type="ORF">SGFS_047130</name>
</gene>
<feature type="transmembrane region" description="Helical" evidence="2">
    <location>
        <begin position="34"/>
        <end position="59"/>
    </location>
</feature>
<dbReference type="EMBL" id="AP018448">
    <property type="protein sequence ID" value="BBC33419.1"/>
    <property type="molecule type" value="Genomic_DNA"/>
</dbReference>
<accession>A0ABM7FAU5</accession>
<organism evidence="3 4">
    <name type="scientific">Streptomyces graminofaciens</name>
    <dbReference type="NCBI Taxonomy" id="68212"/>
    <lineage>
        <taxon>Bacteria</taxon>
        <taxon>Bacillati</taxon>
        <taxon>Actinomycetota</taxon>
        <taxon>Actinomycetes</taxon>
        <taxon>Kitasatosporales</taxon>
        <taxon>Streptomycetaceae</taxon>
        <taxon>Streptomyces</taxon>
    </lineage>
</organism>
<keyword evidence="2" id="KW-0812">Transmembrane</keyword>
<keyword evidence="2" id="KW-0472">Membrane</keyword>
<proteinExistence type="predicted"/>
<dbReference type="Proteomes" id="UP001321542">
    <property type="component" value="Chromosome"/>
</dbReference>
<reference evidence="3 4" key="1">
    <citation type="journal article" date="2010" name="ChemBioChem">
        <title>Cloning and characterization of the biosynthetic gene cluster of 16-membered macrolide antibiotic FD-891: involvement of a dual functional cytochrome P450 monooxygenase catalyzing epoxidation and hydroxylation.</title>
        <authorList>
            <person name="Kudo F."/>
            <person name="Motegi A."/>
            <person name="Mizoue K."/>
            <person name="Eguchi T."/>
        </authorList>
    </citation>
    <scope>NUCLEOTIDE SEQUENCE [LARGE SCALE GENOMIC DNA]</scope>
    <source>
        <strain evidence="3 4">A-8890</strain>
    </source>
</reference>
<keyword evidence="2" id="KW-1133">Transmembrane helix</keyword>
<reference evidence="3 4" key="2">
    <citation type="journal article" date="2023" name="ChemBioChem">
        <title>Acyltransferase Domain Exchange between Two Independent Type I Polyketide Synthases in the Same Producer Strain of Macrolide Antibiotics.</title>
        <authorList>
            <person name="Kudo F."/>
            <person name="Kishikawa K."/>
            <person name="Tsuboi K."/>
            <person name="Kido T."/>
            <person name="Usui T."/>
            <person name="Hashimoto J."/>
            <person name="Shin-Ya K."/>
            <person name="Miyanaga A."/>
            <person name="Eguchi T."/>
        </authorList>
    </citation>
    <scope>NUCLEOTIDE SEQUENCE [LARGE SCALE GENOMIC DNA]</scope>
    <source>
        <strain evidence="3 4">A-8890</strain>
    </source>
</reference>
<keyword evidence="4" id="KW-1185">Reference proteome</keyword>
<protein>
    <submittedName>
        <fullName evidence="3">Uncharacterized protein</fullName>
    </submittedName>
</protein>
<feature type="region of interest" description="Disordered" evidence="1">
    <location>
        <begin position="63"/>
        <end position="92"/>
    </location>
</feature>
<evidence type="ECO:0000313" key="3">
    <source>
        <dbReference type="EMBL" id="BBC33419.1"/>
    </source>
</evidence>
<evidence type="ECO:0000256" key="2">
    <source>
        <dbReference type="SAM" id="Phobius"/>
    </source>
</evidence>
<sequence>MLSTNVTATDTLNACGCGEEQIPWMLAKFGLLGAASLVLAVLVVMTLAGWGLAWAVWLVRSRGRGRGRGGSEETAASAGLAGFRWREDQRED</sequence>
<evidence type="ECO:0000256" key="1">
    <source>
        <dbReference type="SAM" id="MobiDB-lite"/>
    </source>
</evidence>
<evidence type="ECO:0000313" key="4">
    <source>
        <dbReference type="Proteomes" id="UP001321542"/>
    </source>
</evidence>